<keyword evidence="4" id="KW-1185">Reference proteome</keyword>
<dbReference type="CDD" id="cd07067">
    <property type="entry name" value="HP_PGM_like"/>
    <property type="match status" value="1"/>
</dbReference>
<gene>
    <name evidence="3" type="ORF">GMOD_00008125</name>
</gene>
<dbReference type="SMART" id="SM00855">
    <property type="entry name" value="PGAM"/>
    <property type="match status" value="1"/>
</dbReference>
<evidence type="ECO:0000256" key="1">
    <source>
        <dbReference type="PIRSR" id="PIRSR613078-1"/>
    </source>
</evidence>
<accession>A0A3M7MGJ4</accession>
<evidence type="ECO:0000313" key="4">
    <source>
        <dbReference type="Proteomes" id="UP000265663"/>
    </source>
</evidence>
<dbReference type="SUPFAM" id="SSF53254">
    <property type="entry name" value="Phosphoglycerate mutase-like"/>
    <property type="match status" value="1"/>
</dbReference>
<dbReference type="PANTHER" id="PTHR48100">
    <property type="entry name" value="BROAD-SPECIFICITY PHOSPHATASE YOR283W-RELATED"/>
    <property type="match status" value="1"/>
</dbReference>
<dbReference type="InterPro" id="IPR029033">
    <property type="entry name" value="His_PPase_superfam"/>
</dbReference>
<dbReference type="Pfam" id="PF00300">
    <property type="entry name" value="His_Phos_1"/>
    <property type="match status" value="1"/>
</dbReference>
<evidence type="ECO:0000256" key="2">
    <source>
        <dbReference type="PIRSR" id="PIRSR613078-2"/>
    </source>
</evidence>
<feature type="binding site" evidence="2">
    <location>
        <begin position="100"/>
        <end position="103"/>
    </location>
    <ligand>
        <name>substrate</name>
    </ligand>
</feature>
<sequence>MSDQDALTPRVFLVRHGETEWAKSGRFTGITDIELTQTGITQVSLMAETFVGAGKLLDASHLSHIFVSPRSRAVKTFQILLPPPANPVAEKTVYTEDIAEWNYGDYEGLTDQEIRDLRKKEGLDYERDWSIWMDGCKGGESAQAVSERLDRLISNIKEIQRPYMRGEKPANVLLVAHRLILRCFVKRWLGWTIHSELPMTLLPGSISVLRCDLSHSVSNMLYY</sequence>
<dbReference type="InterPro" id="IPR050275">
    <property type="entry name" value="PGM_Phosphatase"/>
</dbReference>
<reference evidence="3 4" key="1">
    <citation type="journal article" date="2014" name="PLoS ONE">
        <title>De novo Genome Assembly of the Fungal Plant Pathogen Pyrenophora semeniperda.</title>
        <authorList>
            <person name="Soliai M.M."/>
            <person name="Meyer S.E."/>
            <person name="Udall J.A."/>
            <person name="Elzinga D.E."/>
            <person name="Hermansen R.A."/>
            <person name="Bodily P.M."/>
            <person name="Hart A.A."/>
            <person name="Coleman C.E."/>
        </authorList>
    </citation>
    <scope>NUCLEOTIDE SEQUENCE [LARGE SCALE GENOMIC DNA]</scope>
    <source>
        <strain evidence="3 4">CCB06</strain>
        <tissue evidence="3">Mycelium</tissue>
    </source>
</reference>
<dbReference type="AlphaFoldDB" id="A0A3M7MGJ4"/>
<feature type="active site" description="Proton donor/acceptor" evidence="1">
    <location>
        <position position="100"/>
    </location>
</feature>
<dbReference type="Proteomes" id="UP000265663">
    <property type="component" value="Unassembled WGS sequence"/>
</dbReference>
<dbReference type="InterPro" id="IPR013078">
    <property type="entry name" value="His_Pase_superF_clade-1"/>
</dbReference>
<protein>
    <submittedName>
        <fullName evidence="3">Phosphoglycerate mutase</fullName>
    </submittedName>
</protein>
<dbReference type="GO" id="GO:0050278">
    <property type="term" value="F:sedoheptulose-bisphosphatase activity"/>
    <property type="evidence" value="ECO:0007669"/>
    <property type="project" value="TreeGrafter"/>
</dbReference>
<dbReference type="Gene3D" id="3.40.50.1240">
    <property type="entry name" value="Phosphoglycerate mutase-like"/>
    <property type="match status" value="1"/>
</dbReference>
<dbReference type="EMBL" id="KE747840">
    <property type="protein sequence ID" value="RMZ73590.1"/>
    <property type="molecule type" value="Genomic_DNA"/>
</dbReference>
<proteinExistence type="predicted"/>
<dbReference type="PANTHER" id="PTHR48100:SF15">
    <property type="entry name" value="SEDOHEPTULOSE 1,7-BISPHOSPHATASE"/>
    <property type="match status" value="1"/>
</dbReference>
<organism evidence="3 4">
    <name type="scientific">Pyrenophora seminiperda CCB06</name>
    <dbReference type="NCBI Taxonomy" id="1302712"/>
    <lineage>
        <taxon>Eukaryota</taxon>
        <taxon>Fungi</taxon>
        <taxon>Dikarya</taxon>
        <taxon>Ascomycota</taxon>
        <taxon>Pezizomycotina</taxon>
        <taxon>Dothideomycetes</taxon>
        <taxon>Pleosporomycetidae</taxon>
        <taxon>Pleosporales</taxon>
        <taxon>Pleosporineae</taxon>
        <taxon>Pleosporaceae</taxon>
        <taxon>Pyrenophora</taxon>
    </lineage>
</organism>
<feature type="binding site" evidence="2">
    <location>
        <position position="72"/>
    </location>
    <ligand>
        <name>substrate</name>
    </ligand>
</feature>
<feature type="active site" description="Tele-phosphohistidine intermediate" evidence="1">
    <location>
        <position position="16"/>
    </location>
</feature>
<dbReference type="GO" id="GO:0046390">
    <property type="term" value="P:ribose phosphate biosynthetic process"/>
    <property type="evidence" value="ECO:0007669"/>
    <property type="project" value="TreeGrafter"/>
</dbReference>
<evidence type="ECO:0000313" key="3">
    <source>
        <dbReference type="EMBL" id="RMZ73590.1"/>
    </source>
</evidence>
<dbReference type="OrthoDB" id="4818801at2759"/>
<feature type="binding site" evidence="2">
    <location>
        <begin position="28"/>
        <end position="29"/>
    </location>
    <ligand>
        <name>substrate</name>
    </ligand>
</feature>
<name>A0A3M7MGJ4_9PLEO</name>